<dbReference type="AlphaFoldDB" id="A0A412YFF6"/>
<evidence type="ECO:0000313" key="10">
    <source>
        <dbReference type="EMBL" id="RGV56141.1"/>
    </source>
</evidence>
<dbReference type="FunFam" id="2.60.40.1120:FF:000003">
    <property type="entry name" value="Outer membrane protein Omp121"/>
    <property type="match status" value="1"/>
</dbReference>
<dbReference type="Gene3D" id="2.40.170.20">
    <property type="entry name" value="TonB-dependent receptor, beta-barrel domain"/>
    <property type="match status" value="1"/>
</dbReference>
<protein>
    <submittedName>
        <fullName evidence="10">TonB-dependent receptor</fullName>
    </submittedName>
</protein>
<comment type="similarity">
    <text evidence="8">Belongs to the TonB-dependent receptor family.</text>
</comment>
<organism evidence="10 11">
    <name type="scientific">Bacteroides intestinalis</name>
    <dbReference type="NCBI Taxonomy" id="329854"/>
    <lineage>
        <taxon>Bacteria</taxon>
        <taxon>Pseudomonadati</taxon>
        <taxon>Bacteroidota</taxon>
        <taxon>Bacteroidia</taxon>
        <taxon>Bacteroidales</taxon>
        <taxon>Bacteroidaceae</taxon>
        <taxon>Bacteroides</taxon>
    </lineage>
</organism>
<sequence length="1068" mass="120966">MKNNFKSEFMKHMKNERKITDPGKYTWWCMLAVFLMIFVPLQAQNLRSISGQVVDGTGQPIIGANITVVGNKALGTITDVDGNFNLKVPTGATLDISYIGYTTKQVKLDNRTSYNIVLQEDSKLLDEVVVVGYGTQKKATITGAVSAVDNDEIISTKSNNIQNMLTGKLPGVRNIQKTSEPGQFTNQFDIRGLGAPLLIVDGVPRGDMPRMDPNDVESISVLKDASAAIYGVRAANGVVLITTKKGEKGKAKIEYSAYYGIQTPAEILRPLRSRDRAILYNETTMRSTTNPVLTYDDLYFEQLANGEMADTDWYDAVLKNTAPQQQQNVSISGGSDKIDYYVNFGYNDQGGFFRTNSANYHRYNLRTNLNAQITKNLKAGVKLNMIMDETNRQQMSSWEVFKMLWRSRPTDPVYANNTDPYFYHPDVEFNPAAVIRPDLAGYVKDKKNIFQSNMQLEYTVPWIKGLTAKGMFSYDKTYNDNTNYKQEYNEYRYNSVTEQYEVAATRNSKTELKRVFDTSYSTLWNVQLNYDNTFAEKHHVGAMMLYEEGYSQGYDFSAKRYFEIPIPYLFAGNTENQEGTGGGLSESASRALVGRFNYDYAGKYIGEFSFRYDGSSKFPKGKQWGFFPSVLLAYRISEEAFLKDNLPFISNLKIRGSWGKLGDDGASAFQFIEGYDYPQSYHNRQNLPRGYVFGNTFTNALGFRNAPNLDLTWYTSTMINVGVDADFWDGLFGFSVDFFQRDRDGLLDTPSIVVPATFGSGISQANLNSDRTKGFEVALRHNHQINQFRYNVGLSVQMTRSMWTKKVMPERSNSYDYWRNNFINRYKDIWFGKGSNGQYQSYDEIANSIYSNANSLPGDPIYEDWNGDGVIDDADKHPIATTTNSDNNGGLPGTNLNNARNYPLMNFSLTLGGQWKWLDFNLLFQGAAMSYIGYGEQLLNPLSWDGNALDLLYDRWHPVDAKKDPYDPTNKWVSGWYPYGKTRAEETSEFNLQNGAYLRLKSAELGITIPKNQLFGRIGIKNLRVFVNAYNVFTITGVKGLDPEKPSETYGYLYPLSRTYNFGGTITF</sequence>
<name>A0A412YFF6_9BACE</name>
<dbReference type="InterPro" id="IPR037066">
    <property type="entry name" value="Plug_dom_sf"/>
</dbReference>
<accession>A0A412YFF6</accession>
<dbReference type="PROSITE" id="PS52016">
    <property type="entry name" value="TONB_DEPENDENT_REC_3"/>
    <property type="match status" value="1"/>
</dbReference>
<feature type="domain" description="TonB-dependent receptor plug" evidence="9">
    <location>
        <begin position="138"/>
        <end position="238"/>
    </location>
</feature>
<keyword evidence="2 8" id="KW-0813">Transport</keyword>
<keyword evidence="7 8" id="KW-0998">Cell outer membrane</keyword>
<dbReference type="Pfam" id="PF07715">
    <property type="entry name" value="Plug"/>
    <property type="match status" value="1"/>
</dbReference>
<keyword evidence="6 8" id="KW-0472">Membrane</keyword>
<evidence type="ECO:0000256" key="1">
    <source>
        <dbReference type="ARBA" id="ARBA00004571"/>
    </source>
</evidence>
<evidence type="ECO:0000256" key="7">
    <source>
        <dbReference type="ARBA" id="ARBA00023237"/>
    </source>
</evidence>
<evidence type="ECO:0000256" key="4">
    <source>
        <dbReference type="ARBA" id="ARBA00022692"/>
    </source>
</evidence>
<comment type="subcellular location">
    <subcellularLocation>
        <location evidence="1 8">Cell outer membrane</location>
        <topology evidence="1 8">Multi-pass membrane protein</topology>
    </subcellularLocation>
</comment>
<dbReference type="FunFam" id="2.170.130.10:FF:000003">
    <property type="entry name" value="SusC/RagA family TonB-linked outer membrane protein"/>
    <property type="match status" value="1"/>
</dbReference>
<dbReference type="EMBL" id="QRZF01000003">
    <property type="protein sequence ID" value="RGV56141.1"/>
    <property type="molecule type" value="Genomic_DNA"/>
</dbReference>
<dbReference type="InterPro" id="IPR039426">
    <property type="entry name" value="TonB-dep_rcpt-like"/>
</dbReference>
<dbReference type="InterPro" id="IPR008969">
    <property type="entry name" value="CarboxyPept-like_regulatory"/>
</dbReference>
<dbReference type="InterPro" id="IPR023996">
    <property type="entry name" value="TonB-dep_OMP_SusC/RagA"/>
</dbReference>
<gene>
    <name evidence="10" type="ORF">DWW10_05470</name>
</gene>
<dbReference type="InterPro" id="IPR023997">
    <property type="entry name" value="TonB-dep_OMP_SusC/RagA_CS"/>
</dbReference>
<evidence type="ECO:0000256" key="5">
    <source>
        <dbReference type="ARBA" id="ARBA00022729"/>
    </source>
</evidence>
<dbReference type="SUPFAM" id="SSF56935">
    <property type="entry name" value="Porins"/>
    <property type="match status" value="1"/>
</dbReference>
<dbReference type="Pfam" id="PF13715">
    <property type="entry name" value="CarbopepD_reg_2"/>
    <property type="match status" value="1"/>
</dbReference>
<evidence type="ECO:0000313" key="11">
    <source>
        <dbReference type="Proteomes" id="UP000283850"/>
    </source>
</evidence>
<evidence type="ECO:0000256" key="6">
    <source>
        <dbReference type="ARBA" id="ARBA00023136"/>
    </source>
</evidence>
<evidence type="ECO:0000256" key="8">
    <source>
        <dbReference type="PROSITE-ProRule" id="PRU01360"/>
    </source>
</evidence>
<dbReference type="GO" id="GO:0044718">
    <property type="term" value="P:siderophore transmembrane transport"/>
    <property type="evidence" value="ECO:0007669"/>
    <property type="project" value="TreeGrafter"/>
</dbReference>
<dbReference type="Gene3D" id="2.170.130.10">
    <property type="entry name" value="TonB-dependent receptor, plug domain"/>
    <property type="match status" value="1"/>
</dbReference>
<dbReference type="Gene3D" id="2.60.40.1120">
    <property type="entry name" value="Carboxypeptidase-like, regulatory domain"/>
    <property type="match status" value="1"/>
</dbReference>
<dbReference type="GO" id="GO:0009279">
    <property type="term" value="C:cell outer membrane"/>
    <property type="evidence" value="ECO:0007669"/>
    <property type="project" value="UniProtKB-SubCell"/>
</dbReference>
<comment type="caution">
    <text evidence="10">The sequence shown here is derived from an EMBL/GenBank/DDBJ whole genome shotgun (WGS) entry which is preliminary data.</text>
</comment>
<keyword evidence="5" id="KW-0732">Signal</keyword>
<proteinExistence type="inferred from homology"/>
<dbReference type="SUPFAM" id="SSF49464">
    <property type="entry name" value="Carboxypeptidase regulatory domain-like"/>
    <property type="match status" value="1"/>
</dbReference>
<dbReference type="PANTHER" id="PTHR30069:SF29">
    <property type="entry name" value="HEMOGLOBIN AND HEMOGLOBIN-HAPTOGLOBIN-BINDING PROTEIN 1-RELATED"/>
    <property type="match status" value="1"/>
</dbReference>
<keyword evidence="10" id="KW-0675">Receptor</keyword>
<reference evidence="10 11" key="1">
    <citation type="submission" date="2018-08" db="EMBL/GenBank/DDBJ databases">
        <title>A genome reference for cultivated species of the human gut microbiota.</title>
        <authorList>
            <person name="Zou Y."/>
            <person name="Xue W."/>
            <person name="Luo G."/>
        </authorList>
    </citation>
    <scope>NUCLEOTIDE SEQUENCE [LARGE SCALE GENOMIC DNA]</scope>
    <source>
        <strain evidence="10 11">AF14-32</strain>
    </source>
</reference>
<evidence type="ECO:0000256" key="3">
    <source>
        <dbReference type="ARBA" id="ARBA00022452"/>
    </source>
</evidence>
<dbReference type="Proteomes" id="UP000283850">
    <property type="component" value="Unassembled WGS sequence"/>
</dbReference>
<keyword evidence="4 8" id="KW-0812">Transmembrane</keyword>
<evidence type="ECO:0000259" key="9">
    <source>
        <dbReference type="Pfam" id="PF07715"/>
    </source>
</evidence>
<dbReference type="NCBIfam" id="TIGR04056">
    <property type="entry name" value="OMP_RagA_SusC"/>
    <property type="match status" value="1"/>
</dbReference>
<dbReference type="InterPro" id="IPR012910">
    <property type="entry name" value="Plug_dom"/>
</dbReference>
<dbReference type="PANTHER" id="PTHR30069">
    <property type="entry name" value="TONB-DEPENDENT OUTER MEMBRANE RECEPTOR"/>
    <property type="match status" value="1"/>
</dbReference>
<dbReference type="InterPro" id="IPR036942">
    <property type="entry name" value="Beta-barrel_TonB_sf"/>
</dbReference>
<dbReference type="GO" id="GO:0015344">
    <property type="term" value="F:siderophore uptake transmembrane transporter activity"/>
    <property type="evidence" value="ECO:0007669"/>
    <property type="project" value="TreeGrafter"/>
</dbReference>
<dbReference type="NCBIfam" id="TIGR04057">
    <property type="entry name" value="SusC_RagA_signa"/>
    <property type="match status" value="1"/>
</dbReference>
<evidence type="ECO:0000256" key="2">
    <source>
        <dbReference type="ARBA" id="ARBA00022448"/>
    </source>
</evidence>
<keyword evidence="3 8" id="KW-1134">Transmembrane beta strand</keyword>